<proteinExistence type="predicted"/>
<dbReference type="AlphaFoldDB" id="A0A4U5VDG5"/>
<reference evidence="5 6" key="1">
    <citation type="submission" date="2019-01" db="EMBL/GenBank/DDBJ databases">
        <title>Genome Assembly of Collichthys lucidus.</title>
        <authorList>
            <person name="Cai M."/>
            <person name="Xiao S."/>
        </authorList>
    </citation>
    <scope>NUCLEOTIDE SEQUENCE [LARGE SCALE GENOMIC DNA]</scope>
    <source>
        <strain evidence="5">JT15FE1705JMU</strain>
        <tissue evidence="5">Muscle</tissue>
    </source>
</reference>
<keyword evidence="3" id="KW-0862">Zinc</keyword>
<evidence type="ECO:0000313" key="6">
    <source>
        <dbReference type="Proteomes" id="UP000298787"/>
    </source>
</evidence>
<dbReference type="Proteomes" id="UP000298787">
    <property type="component" value="Chromosome 18"/>
</dbReference>
<evidence type="ECO:0000259" key="4">
    <source>
        <dbReference type="Pfam" id="PF02892"/>
    </source>
</evidence>
<feature type="domain" description="BED-type" evidence="4">
    <location>
        <begin position="142"/>
        <end position="186"/>
    </location>
</feature>
<organism evidence="5 6">
    <name type="scientific">Collichthys lucidus</name>
    <name type="common">Big head croaker</name>
    <name type="synonym">Sciaena lucida</name>
    <dbReference type="NCBI Taxonomy" id="240159"/>
    <lineage>
        <taxon>Eukaryota</taxon>
        <taxon>Metazoa</taxon>
        <taxon>Chordata</taxon>
        <taxon>Craniata</taxon>
        <taxon>Vertebrata</taxon>
        <taxon>Euteleostomi</taxon>
        <taxon>Actinopterygii</taxon>
        <taxon>Neopterygii</taxon>
        <taxon>Teleostei</taxon>
        <taxon>Neoteleostei</taxon>
        <taxon>Acanthomorphata</taxon>
        <taxon>Eupercaria</taxon>
        <taxon>Sciaenidae</taxon>
        <taxon>Collichthys</taxon>
    </lineage>
</organism>
<accession>A0A4U5VDG5</accession>
<keyword evidence="6" id="KW-1185">Reference proteome</keyword>
<evidence type="ECO:0000256" key="1">
    <source>
        <dbReference type="ARBA" id="ARBA00022723"/>
    </source>
</evidence>
<evidence type="ECO:0000313" key="5">
    <source>
        <dbReference type="EMBL" id="TKS86144.1"/>
    </source>
</evidence>
<dbReference type="SMART" id="SM00614">
    <property type="entry name" value="ZnF_BED"/>
    <property type="match status" value="1"/>
</dbReference>
<evidence type="ECO:0000256" key="2">
    <source>
        <dbReference type="ARBA" id="ARBA00022771"/>
    </source>
</evidence>
<keyword evidence="2" id="KW-0863">Zinc-finger</keyword>
<dbReference type="InterPro" id="IPR003656">
    <property type="entry name" value="Znf_BED"/>
</dbReference>
<dbReference type="GO" id="GO:0008270">
    <property type="term" value="F:zinc ion binding"/>
    <property type="evidence" value="ECO:0007669"/>
    <property type="project" value="UniProtKB-KW"/>
</dbReference>
<sequence>MVAPRSTYHGKEEKAFPRYKAKKTKNSVYNPRAAIISVLRQNPKFAVVLSCIQILQSQTWWCCNTVLSGNDCSKQHRPVDWPAKKRRSQALDLFNLCRQGNVTATCLISSCCSRTCGLKTNSMQEKHGIRTELGRKKRLDPWSHFHYLEAEKRSQCLVLMDGNMCGKKIAGKNTTNLKRHINLSHPNIKLLLNTIKNQTKIRGGKAATFKEGPREEDETILISPSL</sequence>
<name>A0A4U5VDG5_COLLU</name>
<gene>
    <name evidence="5" type="ORF">D9C73_020261</name>
</gene>
<dbReference type="GO" id="GO:0003677">
    <property type="term" value="F:DNA binding"/>
    <property type="evidence" value="ECO:0007669"/>
    <property type="project" value="InterPro"/>
</dbReference>
<dbReference type="EMBL" id="CM014095">
    <property type="protein sequence ID" value="TKS86144.1"/>
    <property type="molecule type" value="Genomic_DNA"/>
</dbReference>
<protein>
    <recommendedName>
        <fullName evidence="4">BED-type domain-containing protein</fullName>
    </recommendedName>
</protein>
<keyword evidence="1" id="KW-0479">Metal-binding</keyword>
<evidence type="ECO:0000256" key="3">
    <source>
        <dbReference type="ARBA" id="ARBA00022833"/>
    </source>
</evidence>
<dbReference type="Pfam" id="PF02892">
    <property type="entry name" value="zf-BED"/>
    <property type="match status" value="1"/>
</dbReference>